<name>A0A934WWA6_9BACT</name>
<comment type="caution">
    <text evidence="2">The sequence shown here is derived from an EMBL/GenBank/DDBJ whole genome shotgun (WGS) entry which is preliminary data.</text>
</comment>
<feature type="coiled-coil region" evidence="1">
    <location>
        <begin position="13"/>
        <end position="51"/>
    </location>
</feature>
<dbReference type="EMBL" id="JAEQBW010000001">
    <property type="protein sequence ID" value="MBK6264254.1"/>
    <property type="molecule type" value="Genomic_DNA"/>
</dbReference>
<dbReference type="Proteomes" id="UP000611723">
    <property type="component" value="Unassembled WGS sequence"/>
</dbReference>
<reference evidence="2" key="1">
    <citation type="submission" date="2021-01" db="EMBL/GenBank/DDBJ databases">
        <title>Marivirga aurantiaca sp. nov., isolated from intertidal surface sediments.</title>
        <authorList>
            <person name="Zhang M."/>
        </authorList>
    </citation>
    <scope>NUCLEOTIDE SEQUENCE</scope>
    <source>
        <strain evidence="2">S37H4</strain>
    </source>
</reference>
<accession>A0A934WWA6</accession>
<protein>
    <submittedName>
        <fullName evidence="2">Uncharacterized protein</fullName>
    </submittedName>
</protein>
<evidence type="ECO:0000256" key="1">
    <source>
        <dbReference type="SAM" id="Coils"/>
    </source>
</evidence>
<dbReference type="AlphaFoldDB" id="A0A934WWA6"/>
<proteinExistence type="predicted"/>
<dbReference type="Gene3D" id="1.20.5.1700">
    <property type="match status" value="1"/>
</dbReference>
<sequence length="82" mass="9576">MKDIKEDAFKLELETAKKEIQILKTTYESQISELKEEVSFLKEKLTSQQEMLNMAVNYSHKLSKELANLKKRVDSGNFQSIH</sequence>
<dbReference type="RefSeq" id="WP_201429922.1">
    <property type="nucleotide sequence ID" value="NZ_JAEQBW010000001.1"/>
</dbReference>
<keyword evidence="1" id="KW-0175">Coiled coil</keyword>
<gene>
    <name evidence="2" type="ORF">JKA74_04335</name>
</gene>
<organism evidence="2 3">
    <name type="scientific">Marivirga aurantiaca</name>
    <dbReference type="NCBI Taxonomy" id="2802615"/>
    <lineage>
        <taxon>Bacteria</taxon>
        <taxon>Pseudomonadati</taxon>
        <taxon>Bacteroidota</taxon>
        <taxon>Cytophagia</taxon>
        <taxon>Cytophagales</taxon>
        <taxon>Marivirgaceae</taxon>
        <taxon>Marivirga</taxon>
    </lineage>
</organism>
<evidence type="ECO:0000313" key="3">
    <source>
        <dbReference type="Proteomes" id="UP000611723"/>
    </source>
</evidence>
<evidence type="ECO:0000313" key="2">
    <source>
        <dbReference type="EMBL" id="MBK6264254.1"/>
    </source>
</evidence>
<keyword evidence="3" id="KW-1185">Reference proteome</keyword>